<dbReference type="InterPro" id="IPR004666">
    <property type="entry name" value="Rp_bS6_RimK/Lys_biosynth_LsyX"/>
</dbReference>
<dbReference type="EMBL" id="CP162599">
    <property type="protein sequence ID" value="XDK31482.1"/>
    <property type="molecule type" value="Genomic_DNA"/>
</dbReference>
<dbReference type="Pfam" id="PF08443">
    <property type="entry name" value="RimK"/>
    <property type="match status" value="1"/>
</dbReference>
<reference evidence="6" key="1">
    <citation type="submission" date="2024-07" db="EMBL/GenBank/DDBJ databases">
        <title>Halotolerant mesophilic bacterium Ornithinibacillus sp. 4-3, sp. nov., isolated from soil.</title>
        <authorList>
            <person name="Sidarenka A.V."/>
            <person name="Guliayeva D.E."/>
            <person name="Leanovich S.I."/>
            <person name="Hileuskaya K.S."/>
            <person name="Akhremchuk A.E."/>
            <person name="Sikolenko M.A."/>
            <person name="Valentovich L.N."/>
        </authorList>
    </citation>
    <scope>NUCLEOTIDE SEQUENCE</scope>
    <source>
        <strain evidence="6">4-3</strain>
    </source>
</reference>
<dbReference type="InterPro" id="IPR013815">
    <property type="entry name" value="ATP_grasp_subdomain_1"/>
</dbReference>
<dbReference type="GO" id="GO:0016879">
    <property type="term" value="F:ligase activity, forming carbon-nitrogen bonds"/>
    <property type="evidence" value="ECO:0007669"/>
    <property type="project" value="TreeGrafter"/>
</dbReference>
<proteinExistence type="predicted"/>
<dbReference type="Gene3D" id="3.30.470.20">
    <property type="entry name" value="ATP-grasp fold, B domain"/>
    <property type="match status" value="1"/>
</dbReference>
<dbReference type="InterPro" id="IPR013651">
    <property type="entry name" value="ATP-grasp_RimK-type"/>
</dbReference>
<evidence type="ECO:0000313" key="6">
    <source>
        <dbReference type="EMBL" id="XDK31482.1"/>
    </source>
</evidence>
<organism evidence="6">
    <name type="scientific">Ornithinibacillus sp. 4-3</name>
    <dbReference type="NCBI Taxonomy" id="3231488"/>
    <lineage>
        <taxon>Bacteria</taxon>
        <taxon>Bacillati</taxon>
        <taxon>Bacillota</taxon>
        <taxon>Bacilli</taxon>
        <taxon>Bacillales</taxon>
        <taxon>Bacillaceae</taxon>
        <taxon>Ornithinibacillus</taxon>
    </lineage>
</organism>
<keyword evidence="1" id="KW-0479">Metal-binding</keyword>
<dbReference type="InterPro" id="IPR011761">
    <property type="entry name" value="ATP-grasp"/>
</dbReference>
<dbReference type="SUPFAM" id="SSF56059">
    <property type="entry name" value="Glutathione synthetase ATP-binding domain-like"/>
    <property type="match status" value="1"/>
</dbReference>
<keyword evidence="6" id="KW-0436">Ligase</keyword>
<dbReference type="PROSITE" id="PS50975">
    <property type="entry name" value="ATP_GRASP"/>
    <property type="match status" value="1"/>
</dbReference>
<dbReference type="GO" id="GO:0005737">
    <property type="term" value="C:cytoplasm"/>
    <property type="evidence" value="ECO:0007669"/>
    <property type="project" value="TreeGrafter"/>
</dbReference>
<dbReference type="PANTHER" id="PTHR21621">
    <property type="entry name" value="RIBOSOMAL PROTEIN S6 MODIFICATION PROTEIN"/>
    <property type="match status" value="1"/>
</dbReference>
<dbReference type="Gene3D" id="3.40.50.20">
    <property type="match status" value="1"/>
</dbReference>
<dbReference type="RefSeq" id="WP_368652209.1">
    <property type="nucleotide sequence ID" value="NZ_CP162599.1"/>
</dbReference>
<evidence type="ECO:0000256" key="3">
    <source>
        <dbReference type="ARBA" id="ARBA00022840"/>
    </source>
</evidence>
<gene>
    <name evidence="6" type="ORF">AB4Y30_10630</name>
</gene>
<accession>A0AB39HJC7</accession>
<evidence type="ECO:0000259" key="5">
    <source>
        <dbReference type="PROSITE" id="PS50975"/>
    </source>
</evidence>
<dbReference type="NCBIfam" id="TIGR00768">
    <property type="entry name" value="rimK_fam"/>
    <property type="match status" value="1"/>
</dbReference>
<keyword evidence="2 4" id="KW-0547">Nucleotide-binding</keyword>
<feature type="domain" description="ATP-grasp" evidence="5">
    <location>
        <begin position="105"/>
        <end position="295"/>
    </location>
</feature>
<dbReference type="PANTHER" id="PTHR21621:SF0">
    <property type="entry name" value="BETA-CITRYLGLUTAMATE SYNTHASE B-RELATED"/>
    <property type="match status" value="1"/>
</dbReference>
<name>A0AB39HJC7_9BACI</name>
<evidence type="ECO:0000256" key="2">
    <source>
        <dbReference type="ARBA" id="ARBA00022741"/>
    </source>
</evidence>
<sequence>MGLQGWIIYNGHLPGNKFLDFAEFFHHAAKERNVQTMILKNTDLLTFLSTNTLDIARNTQIEQLPDFVIFTDKDIYLAKQLELMGVRVYNRANTIEICDDKIATYQALATQQLPIPKTIVAPKVFPILGVEIDMDFLNKVMEQLTFPIVIKEAFGSFGEQVYLVKNQADLVQKVKELAGKPFVFQEFISTSYGEDIRLQVVGNKVAASMLRRSENDFRANVSSGGVAEKYYPTKQEEEIAIAAAKAINADFAGVDLLFGPNQQPIICEINSNAHIRNLYECTNINVAYDVIDYIINQHA</sequence>
<evidence type="ECO:0000256" key="1">
    <source>
        <dbReference type="ARBA" id="ARBA00022723"/>
    </source>
</evidence>
<keyword evidence="3 4" id="KW-0067">ATP-binding</keyword>
<evidence type="ECO:0000256" key="4">
    <source>
        <dbReference type="PROSITE-ProRule" id="PRU00409"/>
    </source>
</evidence>
<dbReference type="GO" id="GO:0005524">
    <property type="term" value="F:ATP binding"/>
    <property type="evidence" value="ECO:0007669"/>
    <property type="project" value="UniProtKB-UniRule"/>
</dbReference>
<protein>
    <submittedName>
        <fullName evidence="6">RimK family alpha-L-glutamate ligase</fullName>
    </submittedName>
</protein>
<dbReference type="AlphaFoldDB" id="A0AB39HJC7"/>
<dbReference type="GO" id="GO:0046872">
    <property type="term" value="F:metal ion binding"/>
    <property type="evidence" value="ECO:0007669"/>
    <property type="project" value="UniProtKB-KW"/>
</dbReference>
<dbReference type="Gene3D" id="3.30.1490.20">
    <property type="entry name" value="ATP-grasp fold, A domain"/>
    <property type="match status" value="1"/>
</dbReference>